<dbReference type="Pfam" id="PF05036">
    <property type="entry name" value="SPOR"/>
    <property type="match status" value="1"/>
</dbReference>
<dbReference type="KEGG" id="cbae:COR50_20875"/>
<dbReference type="InterPro" id="IPR050695">
    <property type="entry name" value="N-acetylmuramoyl_amidase_3"/>
</dbReference>
<dbReference type="GO" id="GO:0009253">
    <property type="term" value="P:peptidoglycan catabolic process"/>
    <property type="evidence" value="ECO:0007669"/>
    <property type="project" value="InterPro"/>
</dbReference>
<dbReference type="InterPro" id="IPR007730">
    <property type="entry name" value="SPOR-like_dom"/>
</dbReference>
<dbReference type="Proteomes" id="UP000220133">
    <property type="component" value="Chromosome"/>
</dbReference>
<proteinExistence type="predicted"/>
<gene>
    <name evidence="7" type="ORF">COR50_20875</name>
</gene>
<dbReference type="GO" id="GO:0042834">
    <property type="term" value="F:peptidoglycan binding"/>
    <property type="evidence" value="ECO:0007669"/>
    <property type="project" value="InterPro"/>
</dbReference>
<dbReference type="GO" id="GO:0030288">
    <property type="term" value="C:outer membrane-bounded periplasmic space"/>
    <property type="evidence" value="ECO:0007669"/>
    <property type="project" value="TreeGrafter"/>
</dbReference>
<dbReference type="EMBL" id="CP023777">
    <property type="protein sequence ID" value="ATL49431.1"/>
    <property type="molecule type" value="Genomic_DNA"/>
</dbReference>
<dbReference type="RefSeq" id="WP_098195798.1">
    <property type="nucleotide sequence ID" value="NZ_CP023777.1"/>
</dbReference>
<evidence type="ECO:0000259" key="6">
    <source>
        <dbReference type="SMART" id="SM00646"/>
    </source>
</evidence>
<evidence type="ECO:0000313" key="7">
    <source>
        <dbReference type="EMBL" id="ATL49431.1"/>
    </source>
</evidence>
<comment type="catalytic activity">
    <reaction evidence="1">
        <text>Hydrolyzes the link between N-acetylmuramoyl residues and L-amino acid residues in certain cell-wall glycopeptides.</text>
        <dbReference type="EC" id="3.5.1.28"/>
    </reaction>
</comment>
<dbReference type="SUPFAM" id="SSF53187">
    <property type="entry name" value="Zn-dependent exopeptidases"/>
    <property type="match status" value="1"/>
</dbReference>
<evidence type="ECO:0000313" key="8">
    <source>
        <dbReference type="Proteomes" id="UP000220133"/>
    </source>
</evidence>
<dbReference type="PANTHER" id="PTHR30404">
    <property type="entry name" value="N-ACETYLMURAMOYL-L-ALANINE AMIDASE"/>
    <property type="match status" value="1"/>
</dbReference>
<dbReference type="Gene3D" id="3.40.630.40">
    <property type="entry name" value="Zn-dependent exopeptidases"/>
    <property type="match status" value="1"/>
</dbReference>
<dbReference type="SMART" id="SM00646">
    <property type="entry name" value="Ami_3"/>
    <property type="match status" value="1"/>
</dbReference>
<dbReference type="Pfam" id="PF01520">
    <property type="entry name" value="Amidase_3"/>
    <property type="match status" value="1"/>
</dbReference>
<dbReference type="InterPro" id="IPR002508">
    <property type="entry name" value="MurNAc-LAA_cat"/>
</dbReference>
<feature type="signal peptide" evidence="5">
    <location>
        <begin position="1"/>
        <end position="21"/>
    </location>
</feature>
<protein>
    <recommendedName>
        <fullName evidence="2">N-acetylmuramoyl-L-alanine amidase</fullName>
        <ecNumber evidence="2">3.5.1.28</ecNumber>
    </recommendedName>
</protein>
<feature type="chain" id="PRO_5013307860" description="N-acetylmuramoyl-L-alanine amidase" evidence="5">
    <location>
        <begin position="22"/>
        <end position="427"/>
    </location>
</feature>
<evidence type="ECO:0000256" key="2">
    <source>
        <dbReference type="ARBA" id="ARBA00011901"/>
    </source>
</evidence>
<dbReference type="PANTHER" id="PTHR30404:SF0">
    <property type="entry name" value="N-ACETYLMURAMOYL-L-ALANINE AMIDASE AMIC"/>
    <property type="match status" value="1"/>
</dbReference>
<dbReference type="AlphaFoldDB" id="A0A291QZU2"/>
<sequence>MSWKRLLIAGCSILGLLPLKANPETSPVLPGDQEKPIKTIVIDAGHGGKDHGAIGSYSSEKEVTLAVALKLGKLLEEKMPDVKIYYTRKDDRFDDARLKAKKANEAHGDLFISIHCNSAPKIRKRVGYKTVYRKKKPIKVAKYAYYPNPAKGTETYIWATDRNTAKMESMRGLSSVIMLDANSEESKQVLDTNDPETYIMLATLRNAFFDQSLKLSMLIEDEFTKVGRNSRGARQRNEKGIWVLQATAMPSVLVELGFLSNPDEEKYLNSQDGQNELANGIYRAVKRYKEELEKFSSSPTQNAPVTKNTGEPKAKAAYTQPSQTQHNQFKTQVNLYNEHAPAAKNTKTATATQYGVQLLVSSTNYNTNSSKFKKLGGHVMKETIRVQKKKRYKYTLGPYISKAEAQAAIRKAQRLGFKDAFLVALND</sequence>
<feature type="region of interest" description="Disordered" evidence="4">
    <location>
        <begin position="293"/>
        <end position="326"/>
    </location>
</feature>
<feature type="compositionally biased region" description="Polar residues" evidence="4">
    <location>
        <begin position="295"/>
        <end position="309"/>
    </location>
</feature>
<reference evidence="7 8" key="1">
    <citation type="submission" date="2017-10" db="EMBL/GenBank/DDBJ databases">
        <title>Paenichitinophaga pekingensis gen. nov., sp. nov., isolated from activated sludge.</title>
        <authorList>
            <person name="Jin D."/>
            <person name="Kong X."/>
            <person name="Deng Y."/>
            <person name="Bai Z."/>
        </authorList>
    </citation>
    <scope>NUCLEOTIDE SEQUENCE [LARGE SCALE GENOMIC DNA]</scope>
    <source>
        <strain evidence="7 8">13</strain>
    </source>
</reference>
<keyword evidence="8" id="KW-1185">Reference proteome</keyword>
<evidence type="ECO:0000256" key="4">
    <source>
        <dbReference type="SAM" id="MobiDB-lite"/>
    </source>
</evidence>
<feature type="domain" description="MurNAc-LAA" evidence="6">
    <location>
        <begin position="100"/>
        <end position="286"/>
    </location>
</feature>
<dbReference type="OrthoDB" id="9806267at2"/>
<evidence type="ECO:0000256" key="3">
    <source>
        <dbReference type="ARBA" id="ARBA00022801"/>
    </source>
</evidence>
<dbReference type="EC" id="3.5.1.28" evidence="2"/>
<name>A0A291QZU2_9BACT</name>
<evidence type="ECO:0000256" key="1">
    <source>
        <dbReference type="ARBA" id="ARBA00001561"/>
    </source>
</evidence>
<dbReference type="GO" id="GO:0008745">
    <property type="term" value="F:N-acetylmuramoyl-L-alanine amidase activity"/>
    <property type="evidence" value="ECO:0007669"/>
    <property type="project" value="UniProtKB-EC"/>
</dbReference>
<accession>A0A291QZU2</accession>
<dbReference type="CDD" id="cd02696">
    <property type="entry name" value="MurNAc-LAA"/>
    <property type="match status" value="1"/>
</dbReference>
<keyword evidence="3" id="KW-0378">Hydrolase</keyword>
<evidence type="ECO:0000256" key="5">
    <source>
        <dbReference type="SAM" id="SignalP"/>
    </source>
</evidence>
<organism evidence="7 8">
    <name type="scientific">Chitinophaga caeni</name>
    <dbReference type="NCBI Taxonomy" id="2029983"/>
    <lineage>
        <taxon>Bacteria</taxon>
        <taxon>Pseudomonadati</taxon>
        <taxon>Bacteroidota</taxon>
        <taxon>Chitinophagia</taxon>
        <taxon>Chitinophagales</taxon>
        <taxon>Chitinophagaceae</taxon>
        <taxon>Chitinophaga</taxon>
    </lineage>
</organism>
<keyword evidence="5" id="KW-0732">Signal</keyword>